<dbReference type="GO" id="GO:0055085">
    <property type="term" value="P:transmembrane transport"/>
    <property type="evidence" value="ECO:0007669"/>
    <property type="project" value="InterPro"/>
</dbReference>
<protein>
    <submittedName>
        <fullName evidence="2">TRAP transporter substrate-binding protein</fullName>
    </submittedName>
</protein>
<dbReference type="Gene3D" id="3.40.190.170">
    <property type="entry name" value="Bacterial extracellular solute-binding protein, family 7"/>
    <property type="match status" value="1"/>
</dbReference>
<dbReference type="AlphaFoldDB" id="A0A964WW11"/>
<accession>A0A964WW11</accession>
<dbReference type="InterPro" id="IPR038404">
    <property type="entry name" value="TRAP_DctP_sf"/>
</dbReference>
<dbReference type="InterPro" id="IPR018389">
    <property type="entry name" value="DctP_fam"/>
</dbReference>
<evidence type="ECO:0000313" key="2">
    <source>
        <dbReference type="EMBL" id="MYZ50390.1"/>
    </source>
</evidence>
<sequence>MRRDGRGGLPDRPARHVNGVHWEDLILRMLSKRAVLAAMFAVATAAIGRPALAQSTVLIGNATANDTQAAVNDKFAELITKYSDGRLSASARHGQSLGTNVQMIAALQAGSLQGMVFPAGFLSSAVPELALFDMPFLLPGEPAKITAFAKQSKAAEQMKEAAEKKGVHIIGFHGIGPQHLLTKFPVNTVADLKGKKFRVIPSPPRVGAYQDWGVVTRPMELGEVYTALQQGAIDGFADPPDVLFKMKHFEVADHYTITNQFAFVSNVIVSKRWFDGLPKDLQDAVTKAGTDAIAWADEAYTKAQVSSLQALEGKIEVSEMPPAELQKMKDMAKAGVWARLAEDKRLGPTVEILKEDVERFNKGT</sequence>
<dbReference type="CDD" id="cd13603">
    <property type="entry name" value="PBP2_TRAP_Siap_TeaA_like"/>
    <property type="match status" value="1"/>
</dbReference>
<evidence type="ECO:0000256" key="1">
    <source>
        <dbReference type="ARBA" id="ARBA00022729"/>
    </source>
</evidence>
<reference evidence="2" key="1">
    <citation type="submission" date="2019-03" db="EMBL/GenBank/DDBJ databases">
        <title>Afifella sp. nov., isolated from activated sludge.</title>
        <authorList>
            <person name="Li Q."/>
            <person name="Liu Y."/>
        </authorList>
    </citation>
    <scope>NUCLEOTIDE SEQUENCE</scope>
    <source>
        <strain evidence="2">L72</strain>
    </source>
</reference>
<dbReference type="PANTHER" id="PTHR33376:SF5">
    <property type="entry name" value="EXTRACYTOPLASMIC SOLUTE RECEPTOR PROTEIN"/>
    <property type="match status" value="1"/>
</dbReference>
<dbReference type="NCBIfam" id="NF037995">
    <property type="entry name" value="TRAP_S1"/>
    <property type="match status" value="1"/>
</dbReference>
<keyword evidence="1" id="KW-0732">Signal</keyword>
<dbReference type="Pfam" id="PF03480">
    <property type="entry name" value="DctP"/>
    <property type="match status" value="1"/>
</dbReference>
<dbReference type="Proteomes" id="UP000773614">
    <property type="component" value="Unassembled WGS sequence"/>
</dbReference>
<gene>
    <name evidence="2" type="ORF">E4O86_22045</name>
</gene>
<proteinExistence type="predicted"/>
<name>A0A964WW11_9HYPH</name>
<dbReference type="SUPFAM" id="SSF53850">
    <property type="entry name" value="Periplasmic binding protein-like II"/>
    <property type="match status" value="1"/>
</dbReference>
<keyword evidence="3" id="KW-1185">Reference proteome</keyword>
<dbReference type="EMBL" id="SPKJ01000162">
    <property type="protein sequence ID" value="MYZ50390.1"/>
    <property type="molecule type" value="Genomic_DNA"/>
</dbReference>
<organism evidence="2 3">
    <name type="scientific">Propylenella binzhouense</name>
    <dbReference type="NCBI Taxonomy" id="2555902"/>
    <lineage>
        <taxon>Bacteria</taxon>
        <taxon>Pseudomonadati</taxon>
        <taxon>Pseudomonadota</taxon>
        <taxon>Alphaproteobacteria</taxon>
        <taxon>Hyphomicrobiales</taxon>
        <taxon>Propylenellaceae</taxon>
        <taxon>Propylenella</taxon>
    </lineage>
</organism>
<comment type="caution">
    <text evidence="2">The sequence shown here is derived from an EMBL/GenBank/DDBJ whole genome shotgun (WGS) entry which is preliminary data.</text>
</comment>
<evidence type="ECO:0000313" key="3">
    <source>
        <dbReference type="Proteomes" id="UP000773614"/>
    </source>
</evidence>
<dbReference type="PANTHER" id="PTHR33376">
    <property type="match status" value="1"/>
</dbReference>